<protein>
    <submittedName>
        <fullName evidence="1">DUF1835 domain-containing protein</fullName>
    </submittedName>
</protein>
<sequence>MVSKTLHITNGDSLNDRLLDLEIQGDFAVWREMLCEGKTTYTIGDKAFMSTRKAFLKNDYALDTTDYEEKFISQLEILKNHAVYDEIILWFEYDLFCHINMMACISHLMQLGSKVPLYLVCSGRVSGEKELKGISELTIPQLKEHYQQKVALSRNDILLADHIWRLYCSEEHTALQPMLAKDSSFIYLSNCISAHKKRFPEAHSGLNRLESHILQLIKKHQITSERQLCGYVLNYQGYYGYGDMQVLKMIKRMRSYFEELDGIFVVTTKGERALSGDDIQAPGQHNECYFGGASKYTYRYNDETHELIKK</sequence>
<evidence type="ECO:0000313" key="2">
    <source>
        <dbReference type="Proteomes" id="UP001596043"/>
    </source>
</evidence>
<gene>
    <name evidence="1" type="ORF">ACFO3O_18135</name>
</gene>
<reference evidence="2" key="1">
    <citation type="journal article" date="2019" name="Int. J. Syst. Evol. Microbiol.">
        <title>The Global Catalogue of Microorganisms (GCM) 10K type strain sequencing project: providing services to taxonomists for standard genome sequencing and annotation.</title>
        <authorList>
            <consortium name="The Broad Institute Genomics Platform"/>
            <consortium name="The Broad Institute Genome Sequencing Center for Infectious Disease"/>
            <person name="Wu L."/>
            <person name="Ma J."/>
        </authorList>
    </citation>
    <scope>NUCLEOTIDE SEQUENCE [LARGE SCALE GENOMIC DNA]</scope>
    <source>
        <strain evidence="2">YJ-61-S</strain>
    </source>
</reference>
<dbReference type="RefSeq" id="WP_379981442.1">
    <property type="nucleotide sequence ID" value="NZ_JBHSFV010000012.1"/>
</dbReference>
<proteinExistence type="predicted"/>
<name>A0ABV9I2C6_9FLAO</name>
<accession>A0ABV9I2C6</accession>
<comment type="caution">
    <text evidence="1">The sequence shown here is derived from an EMBL/GenBank/DDBJ whole genome shotgun (WGS) entry which is preliminary data.</text>
</comment>
<evidence type="ECO:0000313" key="1">
    <source>
        <dbReference type="EMBL" id="MFC4635836.1"/>
    </source>
</evidence>
<dbReference type="Proteomes" id="UP001596043">
    <property type="component" value="Unassembled WGS sequence"/>
</dbReference>
<keyword evidence="2" id="KW-1185">Reference proteome</keyword>
<dbReference type="EMBL" id="JBHSFV010000012">
    <property type="protein sequence ID" value="MFC4635836.1"/>
    <property type="molecule type" value="Genomic_DNA"/>
</dbReference>
<organism evidence="1 2">
    <name type="scientific">Dokdonia ponticola</name>
    <dbReference type="NCBI Taxonomy" id="2041041"/>
    <lineage>
        <taxon>Bacteria</taxon>
        <taxon>Pseudomonadati</taxon>
        <taxon>Bacteroidota</taxon>
        <taxon>Flavobacteriia</taxon>
        <taxon>Flavobacteriales</taxon>
        <taxon>Flavobacteriaceae</taxon>
        <taxon>Dokdonia</taxon>
    </lineage>
</organism>